<evidence type="ECO:0000313" key="9">
    <source>
        <dbReference type="Proteomes" id="UP000762676"/>
    </source>
</evidence>
<dbReference type="InterPro" id="IPR020103">
    <property type="entry name" value="PsdUridine_synth_cat_dom_sf"/>
</dbReference>
<accession>A0AAV4I539</accession>
<dbReference type="InterPro" id="IPR006224">
    <property type="entry name" value="PsdUridine_synth_RluA-like_CS"/>
</dbReference>
<comment type="caution">
    <text evidence="8">The sequence shown here is derived from an EMBL/GenBank/DDBJ whole genome shotgun (WGS) entry which is preliminary data.</text>
</comment>
<name>A0AAV4I539_9GAST</name>
<dbReference type="Pfam" id="PF00849">
    <property type="entry name" value="PseudoU_synth_2"/>
    <property type="match status" value="1"/>
</dbReference>
<evidence type="ECO:0000313" key="8">
    <source>
        <dbReference type="EMBL" id="GFS04092.1"/>
    </source>
</evidence>
<gene>
    <name evidence="8" type="ORF">ElyMa_002904300</name>
</gene>
<dbReference type="SMART" id="SM00363">
    <property type="entry name" value="S4"/>
    <property type="match status" value="1"/>
</dbReference>
<dbReference type="GO" id="GO:0009982">
    <property type="term" value="F:pseudouridine synthase activity"/>
    <property type="evidence" value="ECO:0007669"/>
    <property type="project" value="InterPro"/>
</dbReference>
<dbReference type="InterPro" id="IPR006225">
    <property type="entry name" value="PsdUridine_synth_RluC/D"/>
</dbReference>
<dbReference type="EC" id="5.4.99.-" evidence="6"/>
<dbReference type="CDD" id="cd00165">
    <property type="entry name" value="S4"/>
    <property type="match status" value="1"/>
</dbReference>
<dbReference type="PROSITE" id="PS50889">
    <property type="entry name" value="S4"/>
    <property type="match status" value="1"/>
</dbReference>
<organism evidence="8 9">
    <name type="scientific">Elysia marginata</name>
    <dbReference type="NCBI Taxonomy" id="1093978"/>
    <lineage>
        <taxon>Eukaryota</taxon>
        <taxon>Metazoa</taxon>
        <taxon>Spiralia</taxon>
        <taxon>Lophotrochozoa</taxon>
        <taxon>Mollusca</taxon>
        <taxon>Gastropoda</taxon>
        <taxon>Heterobranchia</taxon>
        <taxon>Euthyneura</taxon>
        <taxon>Panpulmonata</taxon>
        <taxon>Sacoglossa</taxon>
        <taxon>Placobranchoidea</taxon>
        <taxon>Plakobranchidae</taxon>
        <taxon>Elysia</taxon>
    </lineage>
</organism>
<dbReference type="EMBL" id="BMAT01006000">
    <property type="protein sequence ID" value="GFS04092.1"/>
    <property type="molecule type" value="Genomic_DNA"/>
</dbReference>
<evidence type="ECO:0000259" key="7">
    <source>
        <dbReference type="SMART" id="SM00363"/>
    </source>
</evidence>
<dbReference type="PROSITE" id="PS01129">
    <property type="entry name" value="PSI_RLU"/>
    <property type="match status" value="1"/>
</dbReference>
<dbReference type="GO" id="GO:0000455">
    <property type="term" value="P:enzyme-directed rRNA pseudouridine synthesis"/>
    <property type="evidence" value="ECO:0007669"/>
    <property type="project" value="TreeGrafter"/>
</dbReference>
<dbReference type="Gene3D" id="3.10.290.10">
    <property type="entry name" value="RNA-binding S4 domain"/>
    <property type="match status" value="1"/>
</dbReference>
<protein>
    <recommendedName>
        <fullName evidence="6">Pseudouridine synthase</fullName>
        <ecNumber evidence="6">5.4.99.-</ecNumber>
    </recommendedName>
</protein>
<dbReference type="AlphaFoldDB" id="A0AAV4I539"/>
<keyword evidence="9" id="KW-1185">Reference proteome</keyword>
<evidence type="ECO:0000256" key="6">
    <source>
        <dbReference type="RuleBase" id="RU362028"/>
    </source>
</evidence>
<dbReference type="PANTHER" id="PTHR21600">
    <property type="entry name" value="MITOCHONDRIAL RNA PSEUDOURIDINE SYNTHASE"/>
    <property type="match status" value="1"/>
</dbReference>
<sequence>MENTSPLAEIPQDEQDNGLYEHYRFDVADGQKPLRIDLYLKNFIESISRNKIQKVAENNSIWVNNEPVKANYKVRSGDQIKILFDHPSYEFLLEPEPIPLDITFEDKYLLVVNKPPDMVVHPGHGNYRGTLINGILYYLLESEDIPLNANKTPALVHRIDKDTSGLLVVAKTTTAMEGLAKQFFEKTSEREYIALVWGNVEQDNGTIVGNIGRHPKNRLQMTVFGKGDFGKEAVTHFEVLERFVHTTLISCRLETGRTHQIRVHLKHIGHTLFNDKRYGGDTILKGTVYSKYKQFVENCFQILPRQALHAKRLGFLHPITKEKMSFDSALPEDMEGVISKWRKYSETTAYSKEYE</sequence>
<dbReference type="InterPro" id="IPR050188">
    <property type="entry name" value="RluA_PseudoU_synthase"/>
</dbReference>
<evidence type="ECO:0000256" key="2">
    <source>
        <dbReference type="ARBA" id="ARBA00022884"/>
    </source>
</evidence>
<reference evidence="8 9" key="1">
    <citation type="journal article" date="2021" name="Elife">
        <title>Chloroplast acquisition without the gene transfer in kleptoplastic sea slugs, Plakobranchus ocellatus.</title>
        <authorList>
            <person name="Maeda T."/>
            <person name="Takahashi S."/>
            <person name="Yoshida T."/>
            <person name="Shimamura S."/>
            <person name="Takaki Y."/>
            <person name="Nagai Y."/>
            <person name="Toyoda A."/>
            <person name="Suzuki Y."/>
            <person name="Arimoto A."/>
            <person name="Ishii H."/>
            <person name="Satoh N."/>
            <person name="Nishiyama T."/>
            <person name="Hasebe M."/>
            <person name="Maruyama T."/>
            <person name="Minagawa J."/>
            <person name="Obokata J."/>
            <person name="Shigenobu S."/>
        </authorList>
    </citation>
    <scope>NUCLEOTIDE SEQUENCE [LARGE SCALE GENOMIC DNA]</scope>
</reference>
<dbReference type="InterPro" id="IPR036986">
    <property type="entry name" value="S4_RNA-bd_sf"/>
</dbReference>
<comment type="catalytic activity">
    <reaction evidence="6">
        <text>a uridine in RNA = a pseudouridine in RNA</text>
        <dbReference type="Rhea" id="RHEA:48348"/>
        <dbReference type="Rhea" id="RHEA-COMP:12068"/>
        <dbReference type="Rhea" id="RHEA-COMP:12069"/>
        <dbReference type="ChEBI" id="CHEBI:65314"/>
        <dbReference type="ChEBI" id="CHEBI:65315"/>
    </reaction>
</comment>
<feature type="active site" evidence="4">
    <location>
        <position position="160"/>
    </location>
</feature>
<comment type="function">
    <text evidence="6">Responsible for synthesis of pseudouridine from uracil.</text>
</comment>
<dbReference type="Proteomes" id="UP000762676">
    <property type="component" value="Unassembled WGS sequence"/>
</dbReference>
<dbReference type="CDD" id="cd02869">
    <property type="entry name" value="PseudoU_synth_RluA_like"/>
    <property type="match status" value="1"/>
</dbReference>
<comment type="similarity">
    <text evidence="1 6">Belongs to the pseudouridine synthase RluA family.</text>
</comment>
<evidence type="ECO:0000256" key="4">
    <source>
        <dbReference type="PIRSR" id="PIRSR606225-1"/>
    </source>
</evidence>
<keyword evidence="2 5" id="KW-0694">RNA-binding</keyword>
<dbReference type="GO" id="GO:0003723">
    <property type="term" value="F:RNA binding"/>
    <property type="evidence" value="ECO:0007669"/>
    <property type="project" value="UniProtKB-KW"/>
</dbReference>
<dbReference type="InterPro" id="IPR002942">
    <property type="entry name" value="S4_RNA-bd"/>
</dbReference>
<dbReference type="Pfam" id="PF01479">
    <property type="entry name" value="S4"/>
    <property type="match status" value="1"/>
</dbReference>
<keyword evidence="3 6" id="KW-0413">Isomerase</keyword>
<proteinExistence type="inferred from homology"/>
<evidence type="ECO:0000256" key="3">
    <source>
        <dbReference type="ARBA" id="ARBA00023235"/>
    </source>
</evidence>
<evidence type="ECO:0000256" key="5">
    <source>
        <dbReference type="PROSITE-ProRule" id="PRU00182"/>
    </source>
</evidence>
<evidence type="ECO:0000256" key="1">
    <source>
        <dbReference type="ARBA" id="ARBA00010876"/>
    </source>
</evidence>
<feature type="domain" description="RNA-binding S4" evidence="7">
    <location>
        <begin position="34"/>
        <end position="97"/>
    </location>
</feature>
<dbReference type="Gene3D" id="3.30.2350.10">
    <property type="entry name" value="Pseudouridine synthase"/>
    <property type="match status" value="1"/>
</dbReference>
<dbReference type="SUPFAM" id="SSF55174">
    <property type="entry name" value="Alpha-L RNA-binding motif"/>
    <property type="match status" value="1"/>
</dbReference>
<dbReference type="PANTHER" id="PTHR21600:SF44">
    <property type="entry name" value="RIBOSOMAL LARGE SUBUNIT PSEUDOURIDINE SYNTHASE D"/>
    <property type="match status" value="1"/>
</dbReference>
<dbReference type="NCBIfam" id="TIGR00005">
    <property type="entry name" value="rluA_subfam"/>
    <property type="match status" value="1"/>
</dbReference>
<dbReference type="SUPFAM" id="SSF55120">
    <property type="entry name" value="Pseudouridine synthase"/>
    <property type="match status" value="1"/>
</dbReference>
<dbReference type="InterPro" id="IPR006145">
    <property type="entry name" value="PsdUridine_synth_RsuA/RluA"/>
</dbReference>
<dbReference type="FunFam" id="3.30.2350.10:FF:000006">
    <property type="entry name" value="Pseudouridine synthase"/>
    <property type="match status" value="1"/>
</dbReference>